<protein>
    <submittedName>
        <fullName evidence="2">Uncharacterized protein</fullName>
    </submittedName>
</protein>
<dbReference type="Proteomes" id="UP000678545">
    <property type="component" value="Unassembled WGS sequence"/>
</dbReference>
<feature type="transmembrane region" description="Helical" evidence="1">
    <location>
        <begin position="36"/>
        <end position="59"/>
    </location>
</feature>
<gene>
    <name evidence="2" type="ORF">KDM90_17140</name>
</gene>
<keyword evidence="3" id="KW-1185">Reference proteome</keyword>
<dbReference type="EMBL" id="JAGSPJ010000008">
    <property type="protein sequence ID" value="MBR7801742.1"/>
    <property type="molecule type" value="Genomic_DNA"/>
</dbReference>
<keyword evidence="1" id="KW-0812">Transmembrane</keyword>
<name>A0A941E5W9_9BURK</name>
<evidence type="ECO:0000313" key="3">
    <source>
        <dbReference type="Proteomes" id="UP000678545"/>
    </source>
</evidence>
<organism evidence="2 3">
    <name type="scientific">Undibacterium fentianense</name>
    <dbReference type="NCBI Taxonomy" id="2828728"/>
    <lineage>
        <taxon>Bacteria</taxon>
        <taxon>Pseudomonadati</taxon>
        <taxon>Pseudomonadota</taxon>
        <taxon>Betaproteobacteria</taxon>
        <taxon>Burkholderiales</taxon>
        <taxon>Oxalobacteraceae</taxon>
        <taxon>Undibacterium</taxon>
    </lineage>
</organism>
<evidence type="ECO:0000256" key="1">
    <source>
        <dbReference type="SAM" id="Phobius"/>
    </source>
</evidence>
<sequence length="96" mass="10664">MASLYKNAIKFLTALLAITALLLGFAYDAFPHTPAWQVLFYSLIAIAIFCTLAFVAIVIQMRLNQTIIKAGGIDPAWFWFKANPPGFANKSPTKKR</sequence>
<keyword evidence="1" id="KW-0472">Membrane</keyword>
<accession>A0A941E5W9</accession>
<keyword evidence="1" id="KW-1133">Transmembrane helix</keyword>
<dbReference type="AlphaFoldDB" id="A0A941E5W9"/>
<reference evidence="2" key="1">
    <citation type="submission" date="2021-04" db="EMBL/GenBank/DDBJ databases">
        <title>novel species isolated from subtropical streams in China.</title>
        <authorList>
            <person name="Lu H."/>
        </authorList>
    </citation>
    <scope>NUCLEOTIDE SEQUENCE</scope>
    <source>
        <strain evidence="2">FT137W</strain>
    </source>
</reference>
<comment type="caution">
    <text evidence="2">The sequence shown here is derived from an EMBL/GenBank/DDBJ whole genome shotgun (WGS) entry which is preliminary data.</text>
</comment>
<proteinExistence type="predicted"/>
<dbReference type="RefSeq" id="WP_212676844.1">
    <property type="nucleotide sequence ID" value="NZ_JAGSPJ010000008.1"/>
</dbReference>
<evidence type="ECO:0000313" key="2">
    <source>
        <dbReference type="EMBL" id="MBR7801742.1"/>
    </source>
</evidence>